<evidence type="ECO:0000313" key="4">
    <source>
        <dbReference type="Proteomes" id="UP000076874"/>
    </source>
</evidence>
<feature type="region of interest" description="Disordered" evidence="1">
    <location>
        <begin position="77"/>
        <end position="208"/>
    </location>
</feature>
<evidence type="ECO:0000256" key="1">
    <source>
        <dbReference type="SAM" id="MobiDB-lite"/>
    </source>
</evidence>
<dbReference type="EMBL" id="AZHD01000001">
    <property type="protein sequence ID" value="OAA67822.1"/>
    <property type="molecule type" value="Genomic_DNA"/>
</dbReference>
<organism evidence="3 4">
    <name type="scientific">Niveomyces insectorum RCEF 264</name>
    <dbReference type="NCBI Taxonomy" id="1081102"/>
    <lineage>
        <taxon>Eukaryota</taxon>
        <taxon>Fungi</taxon>
        <taxon>Dikarya</taxon>
        <taxon>Ascomycota</taxon>
        <taxon>Pezizomycotina</taxon>
        <taxon>Sordariomycetes</taxon>
        <taxon>Hypocreomycetidae</taxon>
        <taxon>Hypocreales</taxon>
        <taxon>Cordycipitaceae</taxon>
        <taxon>Niveomyces</taxon>
    </lineage>
</organism>
<evidence type="ECO:0000313" key="3">
    <source>
        <dbReference type="EMBL" id="OAA67822.1"/>
    </source>
</evidence>
<reference evidence="3 4" key="1">
    <citation type="journal article" date="2016" name="Genome Biol. Evol.">
        <title>Divergent and convergent evolution of fungal pathogenicity.</title>
        <authorList>
            <person name="Shang Y."/>
            <person name="Xiao G."/>
            <person name="Zheng P."/>
            <person name="Cen K."/>
            <person name="Zhan S."/>
            <person name="Wang C."/>
        </authorList>
    </citation>
    <scope>NUCLEOTIDE SEQUENCE [LARGE SCALE GENOMIC DNA]</scope>
    <source>
        <strain evidence="3 4">RCEF 264</strain>
    </source>
</reference>
<feature type="compositionally biased region" description="Basic and acidic residues" evidence="1">
    <location>
        <begin position="87"/>
        <end position="97"/>
    </location>
</feature>
<accession>A0A162JEN2</accession>
<feature type="compositionally biased region" description="Basic and acidic residues" evidence="1">
    <location>
        <begin position="180"/>
        <end position="189"/>
    </location>
</feature>
<feature type="region of interest" description="Disordered" evidence="1">
    <location>
        <begin position="23"/>
        <end position="63"/>
    </location>
</feature>
<feature type="domain" description="DUF4604" evidence="2">
    <location>
        <begin position="8"/>
        <end position="205"/>
    </location>
</feature>
<dbReference type="InterPro" id="IPR027911">
    <property type="entry name" value="DUF4604"/>
</dbReference>
<dbReference type="Proteomes" id="UP000076874">
    <property type="component" value="Unassembled WGS sequence"/>
</dbReference>
<dbReference type="Pfam" id="PF15377">
    <property type="entry name" value="DUF4604"/>
    <property type="match status" value="1"/>
</dbReference>
<name>A0A162JEN2_9HYPO</name>
<protein>
    <recommendedName>
        <fullName evidence="2">DUF4604 domain-containing protein</fullName>
    </recommendedName>
</protein>
<feature type="compositionally biased region" description="Basic and acidic residues" evidence="1">
    <location>
        <begin position="138"/>
        <end position="174"/>
    </location>
</feature>
<keyword evidence="4" id="KW-1185">Reference proteome</keyword>
<dbReference type="AlphaFoldDB" id="A0A162JEN2"/>
<gene>
    <name evidence="3" type="ORF">SPI_00017</name>
</gene>
<sequence>MVNKSNANSLSYTQNLPPFLTALRSQLADRQNDGPDPVLASRRRATKPRSASEEAEYAPLVLDENGDVIRGVSVAINGEATINPKTPRVDEQQDKDTTLGGGMEQTNVEGRENDGKAGIGGRKKKRAGKAIGDGTKIPAERTSRLDETDNDELRKKGGQTDKPNKKIDAKESKLSKRKVDRSQDNLAKVERKRHQNIKLSFQDEEQGD</sequence>
<evidence type="ECO:0000259" key="2">
    <source>
        <dbReference type="Pfam" id="PF15377"/>
    </source>
</evidence>
<dbReference type="STRING" id="1081102.A0A162JEN2"/>
<comment type="caution">
    <text evidence="3">The sequence shown here is derived from an EMBL/GenBank/DDBJ whole genome shotgun (WGS) entry which is preliminary data.</text>
</comment>
<dbReference type="OrthoDB" id="5388322at2759"/>
<proteinExistence type="predicted"/>